<evidence type="ECO:0000259" key="1">
    <source>
        <dbReference type="PROSITE" id="PS50943"/>
    </source>
</evidence>
<sequence length="151" mass="16854">MNAEPGLYHYTLCGLDDVYLVNGFTRHDTPYGSGVSIEDVAGLHRVIAEDIIRRRARLDGAEVRFLRKELDLSQSGLAALLGVDAQTVARWEKGQTDVPGPADRLIRILYREQASGNSDVRGLIDAMADLDEIEHRRRCFEETAEGWRTAA</sequence>
<dbReference type="RefSeq" id="WP_377315970.1">
    <property type="nucleotide sequence ID" value="NZ_JBHUIY010000016.1"/>
</dbReference>
<proteinExistence type="predicted"/>
<dbReference type="InterPro" id="IPR010982">
    <property type="entry name" value="Lambda_DNA-bd_dom_sf"/>
</dbReference>
<reference evidence="3" key="1">
    <citation type="journal article" date="2019" name="Int. J. Syst. Evol. Microbiol.">
        <title>The Global Catalogue of Microorganisms (GCM) 10K type strain sequencing project: providing services to taxonomists for standard genome sequencing and annotation.</title>
        <authorList>
            <consortium name="The Broad Institute Genomics Platform"/>
            <consortium name="The Broad Institute Genome Sequencing Center for Infectious Disease"/>
            <person name="Wu L."/>
            <person name="Ma J."/>
        </authorList>
    </citation>
    <scope>NUCLEOTIDE SEQUENCE [LARGE SCALE GENOMIC DNA]</scope>
    <source>
        <strain evidence="3">KCTC 15012</strain>
    </source>
</reference>
<dbReference type="Proteomes" id="UP001597296">
    <property type="component" value="Unassembled WGS sequence"/>
</dbReference>
<accession>A0ABW5CDH7</accession>
<dbReference type="SUPFAM" id="SSF47413">
    <property type="entry name" value="lambda repressor-like DNA-binding domains"/>
    <property type="match status" value="1"/>
</dbReference>
<evidence type="ECO:0000313" key="3">
    <source>
        <dbReference type="Proteomes" id="UP001597296"/>
    </source>
</evidence>
<keyword evidence="3" id="KW-1185">Reference proteome</keyword>
<gene>
    <name evidence="2" type="ORF">ACFSNB_09660</name>
</gene>
<name>A0ABW5CDH7_9PROT</name>
<organism evidence="2 3">
    <name type="scientific">Phaeospirillum tilakii</name>
    <dbReference type="NCBI Taxonomy" id="741673"/>
    <lineage>
        <taxon>Bacteria</taxon>
        <taxon>Pseudomonadati</taxon>
        <taxon>Pseudomonadota</taxon>
        <taxon>Alphaproteobacteria</taxon>
        <taxon>Rhodospirillales</taxon>
        <taxon>Rhodospirillaceae</taxon>
        <taxon>Phaeospirillum</taxon>
    </lineage>
</organism>
<dbReference type="EMBL" id="JBHUIY010000016">
    <property type="protein sequence ID" value="MFD2234073.1"/>
    <property type="molecule type" value="Genomic_DNA"/>
</dbReference>
<dbReference type="SMART" id="SM00530">
    <property type="entry name" value="HTH_XRE"/>
    <property type="match status" value="1"/>
</dbReference>
<dbReference type="InterPro" id="IPR001387">
    <property type="entry name" value="Cro/C1-type_HTH"/>
</dbReference>
<evidence type="ECO:0000313" key="2">
    <source>
        <dbReference type="EMBL" id="MFD2234073.1"/>
    </source>
</evidence>
<dbReference type="Gene3D" id="1.10.260.40">
    <property type="entry name" value="lambda repressor-like DNA-binding domains"/>
    <property type="match status" value="1"/>
</dbReference>
<dbReference type="Pfam" id="PF01381">
    <property type="entry name" value="HTH_3"/>
    <property type="match status" value="1"/>
</dbReference>
<feature type="domain" description="HTH cro/C1-type" evidence="1">
    <location>
        <begin position="63"/>
        <end position="96"/>
    </location>
</feature>
<protein>
    <submittedName>
        <fullName evidence="2">Helix-turn-helix domain-containing protein</fullName>
    </submittedName>
</protein>
<dbReference type="PROSITE" id="PS50943">
    <property type="entry name" value="HTH_CROC1"/>
    <property type="match status" value="1"/>
</dbReference>
<comment type="caution">
    <text evidence="2">The sequence shown here is derived from an EMBL/GenBank/DDBJ whole genome shotgun (WGS) entry which is preliminary data.</text>
</comment>
<dbReference type="CDD" id="cd00093">
    <property type="entry name" value="HTH_XRE"/>
    <property type="match status" value="1"/>
</dbReference>